<dbReference type="SUPFAM" id="SSF53187">
    <property type="entry name" value="Zn-dependent exopeptidases"/>
    <property type="match status" value="1"/>
</dbReference>
<evidence type="ECO:0000313" key="1">
    <source>
        <dbReference type="EMBL" id="PLP97995.1"/>
    </source>
</evidence>
<protein>
    <submittedName>
        <fullName evidence="1">N-formylglutamate deformylase</fullName>
    </submittedName>
</protein>
<dbReference type="OrthoDB" id="8716700at2"/>
<dbReference type="AlphaFoldDB" id="A0A2N5C6Z4"/>
<reference evidence="1 2" key="1">
    <citation type="submission" date="2017-12" db="EMBL/GenBank/DDBJ databases">
        <title>Genome sequence of the active heterotrophic nitrifier-denitrifier, Cupriavidus pauculus UM1.</title>
        <authorList>
            <person name="Putonti C."/>
            <person name="Castignetti D."/>
        </authorList>
    </citation>
    <scope>NUCLEOTIDE SEQUENCE [LARGE SCALE GENOMIC DNA]</scope>
    <source>
        <strain evidence="1 2">UM1</strain>
    </source>
</reference>
<dbReference type="Proteomes" id="UP000234341">
    <property type="component" value="Unassembled WGS sequence"/>
</dbReference>
<dbReference type="InterPro" id="IPR010247">
    <property type="entry name" value="HutG_amidohyd"/>
</dbReference>
<proteinExistence type="predicted"/>
<name>A0A2N5C6Z4_9BURK</name>
<dbReference type="NCBIfam" id="TIGR02017">
    <property type="entry name" value="hutG_amidohyd"/>
    <property type="match status" value="1"/>
</dbReference>
<dbReference type="Gene3D" id="3.40.630.40">
    <property type="entry name" value="Zn-dependent exopeptidases"/>
    <property type="match status" value="1"/>
</dbReference>
<gene>
    <name evidence="1" type="primary">hutG</name>
    <name evidence="1" type="ORF">CYJ10_24805</name>
</gene>
<dbReference type="Pfam" id="PF05013">
    <property type="entry name" value="FGase"/>
    <property type="match status" value="1"/>
</dbReference>
<dbReference type="EMBL" id="PJRP01000014">
    <property type="protein sequence ID" value="PLP97995.1"/>
    <property type="molecule type" value="Genomic_DNA"/>
</dbReference>
<sequence>MNPPVCKITQGKLPLVISIPHGGELLPDWLVPRLTPVACERPDTDWHLRRLYAFAAEQGASVVEANYSRYVIDVNRPGDGSSLYPGQTTTTLCPTETFRGEPLYLEGAGLSADEVEGRKRNFWQPYHAALAAEIARLRVEHANVLVWEAHSIAGVLPRLFEGKLPDLNIGTHSGASCVPAMREAVIAAAAASPFTSVADGRFQGGHITRHYGQPAQGVHTIQLEMVQAVYMDERAPFPYLPNAAARVQPVLRNMLDGALAAMAAL</sequence>
<evidence type="ECO:0000313" key="2">
    <source>
        <dbReference type="Proteomes" id="UP000234341"/>
    </source>
</evidence>
<comment type="caution">
    <text evidence="1">The sequence shown here is derived from an EMBL/GenBank/DDBJ whole genome shotgun (WGS) entry which is preliminary data.</text>
</comment>
<dbReference type="RefSeq" id="WP_101684084.1">
    <property type="nucleotide sequence ID" value="NZ_PJRP01000014.1"/>
</dbReference>
<organism evidence="1 2">
    <name type="scientific">Cupriavidus pauculus</name>
    <dbReference type="NCBI Taxonomy" id="82633"/>
    <lineage>
        <taxon>Bacteria</taxon>
        <taxon>Pseudomonadati</taxon>
        <taxon>Pseudomonadota</taxon>
        <taxon>Betaproteobacteria</taxon>
        <taxon>Burkholderiales</taxon>
        <taxon>Burkholderiaceae</taxon>
        <taxon>Cupriavidus</taxon>
    </lineage>
</organism>
<dbReference type="InterPro" id="IPR007709">
    <property type="entry name" value="N-FG_amidohydro"/>
</dbReference>
<accession>A0A2N5C6Z4</accession>